<feature type="region of interest" description="Disordered" evidence="1">
    <location>
        <begin position="1"/>
        <end position="77"/>
    </location>
</feature>
<evidence type="ECO:0000313" key="2">
    <source>
        <dbReference type="EMBL" id="PKI67874.1"/>
    </source>
</evidence>
<reference evidence="2 3" key="1">
    <citation type="submission" date="2017-11" db="EMBL/GenBank/DDBJ databases">
        <title>De-novo sequencing of pomegranate (Punica granatum L.) genome.</title>
        <authorList>
            <person name="Akparov Z."/>
            <person name="Amiraslanov A."/>
            <person name="Hajiyeva S."/>
            <person name="Abbasov M."/>
            <person name="Kaur K."/>
            <person name="Hamwieh A."/>
            <person name="Solovyev V."/>
            <person name="Salamov A."/>
            <person name="Braich B."/>
            <person name="Kosarev P."/>
            <person name="Mahmoud A."/>
            <person name="Hajiyev E."/>
            <person name="Babayeva S."/>
            <person name="Izzatullayeva V."/>
            <person name="Mammadov A."/>
            <person name="Mammadov A."/>
            <person name="Sharifova S."/>
            <person name="Ojaghi J."/>
            <person name="Eynullazada K."/>
            <person name="Bayramov B."/>
            <person name="Abdulazimova A."/>
            <person name="Shahmuradov I."/>
        </authorList>
    </citation>
    <scope>NUCLEOTIDE SEQUENCE [LARGE SCALE GENOMIC DNA]</scope>
    <source>
        <strain evidence="3">cv. AG2017</strain>
        <tissue evidence="2">Leaf</tissue>
    </source>
</reference>
<feature type="compositionally biased region" description="Basic and acidic residues" evidence="1">
    <location>
        <begin position="39"/>
        <end position="54"/>
    </location>
</feature>
<proteinExistence type="predicted"/>
<dbReference type="Proteomes" id="UP000233551">
    <property type="component" value="Unassembled WGS sequence"/>
</dbReference>
<evidence type="ECO:0000256" key="1">
    <source>
        <dbReference type="SAM" id="MobiDB-lite"/>
    </source>
</evidence>
<gene>
    <name evidence="2" type="ORF">CRG98_011732</name>
</gene>
<dbReference type="EMBL" id="PGOL01000575">
    <property type="protein sequence ID" value="PKI67874.1"/>
    <property type="molecule type" value="Genomic_DNA"/>
</dbReference>
<sequence length="274" mass="29168">MGSIHTRGSRRFSTTGRGHIIQNNGSEHSPPSGACQPQGRERPPSSGDCREGRTAHRSMLTSEGAHPGPHQVTDAQSGVGMGECRLGEVLTTSYSAPIPHPPMRKDGTVESNRYPRRDQYTSVGSLSTLGNTSGVTTGQRSTLLLGPCRPMCQTKHCGRPRIDSYPGACSSPYARPGGPPGQHFQPPSTILAVVPLPPMTIPMPNPTMFAPPLMFVPVSATIYTIPPPIGFQASSAPPLAQATEPLPFPTLQLHIGLPNQVPPPINITFLNRAR</sequence>
<protein>
    <submittedName>
        <fullName evidence="2">Uncharacterized protein</fullName>
    </submittedName>
</protein>
<comment type="caution">
    <text evidence="2">The sequence shown here is derived from an EMBL/GenBank/DDBJ whole genome shotgun (WGS) entry which is preliminary data.</text>
</comment>
<dbReference type="AlphaFoldDB" id="A0A2I0KHA8"/>
<keyword evidence="3" id="KW-1185">Reference proteome</keyword>
<evidence type="ECO:0000313" key="3">
    <source>
        <dbReference type="Proteomes" id="UP000233551"/>
    </source>
</evidence>
<organism evidence="2 3">
    <name type="scientific">Punica granatum</name>
    <name type="common">Pomegranate</name>
    <dbReference type="NCBI Taxonomy" id="22663"/>
    <lineage>
        <taxon>Eukaryota</taxon>
        <taxon>Viridiplantae</taxon>
        <taxon>Streptophyta</taxon>
        <taxon>Embryophyta</taxon>
        <taxon>Tracheophyta</taxon>
        <taxon>Spermatophyta</taxon>
        <taxon>Magnoliopsida</taxon>
        <taxon>eudicotyledons</taxon>
        <taxon>Gunneridae</taxon>
        <taxon>Pentapetalae</taxon>
        <taxon>rosids</taxon>
        <taxon>malvids</taxon>
        <taxon>Myrtales</taxon>
        <taxon>Lythraceae</taxon>
        <taxon>Punica</taxon>
    </lineage>
</organism>
<name>A0A2I0KHA8_PUNGR</name>
<accession>A0A2I0KHA8</accession>